<dbReference type="AlphaFoldDB" id="A0AAP0RAC2"/>
<evidence type="ECO:0000313" key="1">
    <source>
        <dbReference type="EMBL" id="KAK9273538.1"/>
    </source>
</evidence>
<reference evidence="1 2" key="1">
    <citation type="journal article" date="2024" name="Plant J.">
        <title>Genome sequences and population genomics reveal climatic adaptation and genomic divergence between two closely related sweetgum species.</title>
        <authorList>
            <person name="Xu W.Q."/>
            <person name="Ren C.Q."/>
            <person name="Zhang X.Y."/>
            <person name="Comes H.P."/>
            <person name="Liu X.H."/>
            <person name="Li Y.G."/>
            <person name="Kettle C.J."/>
            <person name="Jalonen R."/>
            <person name="Gaisberger H."/>
            <person name="Ma Y.Z."/>
            <person name="Qiu Y.X."/>
        </authorList>
    </citation>
    <scope>NUCLEOTIDE SEQUENCE [LARGE SCALE GENOMIC DNA]</scope>
    <source>
        <strain evidence="1">Hangzhou</strain>
    </source>
</reference>
<name>A0AAP0RAC2_LIQFO</name>
<dbReference type="Proteomes" id="UP001415857">
    <property type="component" value="Unassembled WGS sequence"/>
</dbReference>
<accession>A0AAP0RAC2</accession>
<dbReference type="InterPro" id="IPR039659">
    <property type="entry name" value="SPT5"/>
</dbReference>
<organism evidence="1 2">
    <name type="scientific">Liquidambar formosana</name>
    <name type="common">Formosan gum</name>
    <dbReference type="NCBI Taxonomy" id="63359"/>
    <lineage>
        <taxon>Eukaryota</taxon>
        <taxon>Viridiplantae</taxon>
        <taxon>Streptophyta</taxon>
        <taxon>Embryophyta</taxon>
        <taxon>Tracheophyta</taxon>
        <taxon>Spermatophyta</taxon>
        <taxon>Magnoliopsida</taxon>
        <taxon>eudicotyledons</taxon>
        <taxon>Gunneridae</taxon>
        <taxon>Pentapetalae</taxon>
        <taxon>Saxifragales</taxon>
        <taxon>Altingiaceae</taxon>
        <taxon>Liquidambar</taxon>
    </lineage>
</organism>
<dbReference type="GO" id="GO:0006357">
    <property type="term" value="P:regulation of transcription by RNA polymerase II"/>
    <property type="evidence" value="ECO:0007669"/>
    <property type="project" value="InterPro"/>
</dbReference>
<gene>
    <name evidence="1" type="ORF">L1049_018348</name>
</gene>
<sequence>MKVIKEMRERFGRFFYWFPEGESATDVYDCVSNFMEDEIDTGIKVKKEPGKAHNLPFLLEKEVEKMLQERYKNVSGFVTYAEDDYETKGSVQRNILMPSAKDPTVWKVKCMEHVNNENGGSDHIIEVKLQQCFPPWYR</sequence>
<dbReference type="GO" id="GO:0006368">
    <property type="term" value="P:transcription elongation by RNA polymerase II"/>
    <property type="evidence" value="ECO:0007669"/>
    <property type="project" value="TreeGrafter"/>
</dbReference>
<comment type="caution">
    <text evidence="1">The sequence shown here is derived from an EMBL/GenBank/DDBJ whole genome shotgun (WGS) entry which is preliminary data.</text>
</comment>
<dbReference type="EMBL" id="JBBPBK010000012">
    <property type="protein sequence ID" value="KAK9273538.1"/>
    <property type="molecule type" value="Genomic_DNA"/>
</dbReference>
<dbReference type="GO" id="GO:0032784">
    <property type="term" value="P:regulation of DNA-templated transcription elongation"/>
    <property type="evidence" value="ECO:0007669"/>
    <property type="project" value="InterPro"/>
</dbReference>
<keyword evidence="2" id="KW-1185">Reference proteome</keyword>
<dbReference type="GO" id="GO:0032044">
    <property type="term" value="C:DSIF complex"/>
    <property type="evidence" value="ECO:0007669"/>
    <property type="project" value="TreeGrafter"/>
</dbReference>
<dbReference type="PANTHER" id="PTHR11125:SF8">
    <property type="entry name" value="PROTEIN RNA-DIRECTED DNA METHYLATION 3"/>
    <property type="match status" value="1"/>
</dbReference>
<dbReference type="PANTHER" id="PTHR11125">
    <property type="entry name" value="SUPPRESSOR OF TY 5"/>
    <property type="match status" value="1"/>
</dbReference>
<proteinExistence type="predicted"/>
<dbReference type="GO" id="GO:0003729">
    <property type="term" value="F:mRNA binding"/>
    <property type="evidence" value="ECO:0007669"/>
    <property type="project" value="TreeGrafter"/>
</dbReference>
<evidence type="ECO:0000313" key="2">
    <source>
        <dbReference type="Proteomes" id="UP001415857"/>
    </source>
</evidence>
<protein>
    <submittedName>
        <fullName evidence="1">Uncharacterized protein</fullName>
    </submittedName>
</protein>